<protein>
    <submittedName>
        <fullName evidence="1">Uncharacterized protein</fullName>
    </submittedName>
</protein>
<comment type="caution">
    <text evidence="1">The sequence shown here is derived from an EMBL/GenBank/DDBJ whole genome shotgun (WGS) entry which is preliminary data.</text>
</comment>
<dbReference type="RefSeq" id="WP_136752744.1">
    <property type="nucleotide sequence ID" value="NZ_BFKY01000168.1"/>
</dbReference>
<name>A0A4C9FXJ5_ECOLX</name>
<gene>
    <name evidence="1" type="ORF">BvCmsKKP061_01891</name>
</gene>
<evidence type="ECO:0000313" key="1">
    <source>
        <dbReference type="EMBL" id="GDH39180.1"/>
    </source>
</evidence>
<dbReference type="AlphaFoldDB" id="A0A4C9FXJ5"/>
<reference evidence="1 2" key="1">
    <citation type="submission" date="2018-04" db="EMBL/GenBank/DDBJ databases">
        <title>Large scale genomics of bovine and human commensal E. coli to reveal the emerging process of EHEC.</title>
        <authorList>
            <person name="Arimizu Y."/>
            <person name="Ogura Y."/>
        </authorList>
    </citation>
    <scope>NUCLEOTIDE SEQUENCE [LARGE SCALE GENOMIC DNA]</scope>
    <source>
        <strain evidence="1 2">KK-P061</strain>
    </source>
</reference>
<sequence>MNQQNNIKRNFLQSLRNTTVLLLDIALIESLKTINSDQKQIKKLLRITGSYFLERFEPGNSVNSEIITLALKKDNLDENFITNLLTRIKDDKFSDTAIDLTNVLDAMKDFVKEELRYYISFESSFEDYYIPLISKNMDFMLDYEEYMRNTINLINKSALSDEEKEKMLQITYFSYARTIATYVDSASKEFIEGAYGICHLYILKKLRKTKKVPENICRIFREDLKKASEKSIGSVKSILKIFFNYPDTIYHSTDKNKLEGMYDIYNEFVKCRNEIVHENIVKIDTFNYIMTYFKVCNDFLCDIFNEFYSGKAQDLIIENIIHLCLRVTNERSDILENLCKSKKITT</sequence>
<dbReference type="EMBL" id="BFXY01000055">
    <property type="protein sequence ID" value="GDH39180.1"/>
    <property type="molecule type" value="Genomic_DNA"/>
</dbReference>
<proteinExistence type="predicted"/>
<accession>A0A4C9FXJ5</accession>
<evidence type="ECO:0000313" key="2">
    <source>
        <dbReference type="Proteomes" id="UP000303027"/>
    </source>
</evidence>
<dbReference type="Proteomes" id="UP000303027">
    <property type="component" value="Unassembled WGS sequence"/>
</dbReference>
<organism evidence="1 2">
    <name type="scientific">Escherichia coli</name>
    <dbReference type="NCBI Taxonomy" id="562"/>
    <lineage>
        <taxon>Bacteria</taxon>
        <taxon>Pseudomonadati</taxon>
        <taxon>Pseudomonadota</taxon>
        <taxon>Gammaproteobacteria</taxon>
        <taxon>Enterobacterales</taxon>
        <taxon>Enterobacteriaceae</taxon>
        <taxon>Escherichia</taxon>
    </lineage>
</organism>